<dbReference type="Pfam" id="PF11721">
    <property type="entry name" value="Malectin"/>
    <property type="match status" value="1"/>
</dbReference>
<dbReference type="InterPro" id="IPR015919">
    <property type="entry name" value="Cadherin-like_sf"/>
</dbReference>
<dbReference type="InterPro" id="IPR013783">
    <property type="entry name" value="Ig-like_fold"/>
</dbReference>
<keyword evidence="7" id="KW-1185">Reference proteome</keyword>
<dbReference type="Pfam" id="PF18962">
    <property type="entry name" value="Por_Secre_tail"/>
    <property type="match status" value="1"/>
</dbReference>
<dbReference type="Gene3D" id="2.60.120.430">
    <property type="entry name" value="Galactose-binding lectin"/>
    <property type="match status" value="1"/>
</dbReference>
<dbReference type="InterPro" id="IPR026444">
    <property type="entry name" value="Secre_tail"/>
</dbReference>
<dbReference type="Pfam" id="PF15780">
    <property type="entry name" value="ASH"/>
    <property type="match status" value="1"/>
</dbReference>
<evidence type="ECO:0000259" key="5">
    <source>
        <dbReference type="SMART" id="SM00736"/>
    </source>
</evidence>
<dbReference type="SMART" id="SM00612">
    <property type="entry name" value="Kelch"/>
    <property type="match status" value="5"/>
</dbReference>
<dbReference type="SUPFAM" id="SSF49313">
    <property type="entry name" value="Cadherin-like"/>
    <property type="match status" value="2"/>
</dbReference>
<dbReference type="InterPro" id="IPR031549">
    <property type="entry name" value="ASH"/>
</dbReference>
<accession>A0ABW3QNA1</accession>
<dbReference type="SUPFAM" id="SSF49785">
    <property type="entry name" value="Galactose-binding domain-like"/>
    <property type="match status" value="1"/>
</dbReference>
<proteinExistence type="predicted"/>
<dbReference type="SMART" id="SM00736">
    <property type="entry name" value="CADG"/>
    <property type="match status" value="2"/>
</dbReference>
<dbReference type="Gene3D" id="2.120.10.80">
    <property type="entry name" value="Kelch-type beta propeller"/>
    <property type="match status" value="2"/>
</dbReference>
<evidence type="ECO:0000256" key="3">
    <source>
        <dbReference type="ARBA" id="ARBA00022490"/>
    </source>
</evidence>
<dbReference type="EMBL" id="JBHTLP010000011">
    <property type="protein sequence ID" value="MFD1142985.1"/>
    <property type="molecule type" value="Genomic_DNA"/>
</dbReference>
<comment type="caution">
    <text evidence="6">The sequence shown here is derived from an EMBL/GenBank/DDBJ whole genome shotgun (WGS) entry which is preliminary data.</text>
</comment>
<dbReference type="PANTHER" id="PTHR24412">
    <property type="entry name" value="KELCH PROTEIN"/>
    <property type="match status" value="1"/>
</dbReference>
<feature type="domain" description="Dystroglycan-type cadherin-like" evidence="5">
    <location>
        <begin position="176"/>
        <end position="265"/>
    </location>
</feature>
<evidence type="ECO:0000313" key="7">
    <source>
        <dbReference type="Proteomes" id="UP001597116"/>
    </source>
</evidence>
<evidence type="ECO:0000313" key="6">
    <source>
        <dbReference type="EMBL" id="MFD1142985.1"/>
    </source>
</evidence>
<evidence type="ECO:0000256" key="1">
    <source>
        <dbReference type="ARBA" id="ARBA00004496"/>
    </source>
</evidence>
<evidence type="ECO:0000256" key="2">
    <source>
        <dbReference type="ARBA" id="ARBA00022441"/>
    </source>
</evidence>
<feature type="domain" description="Dystroglycan-type cadherin-like" evidence="5">
    <location>
        <begin position="391"/>
        <end position="490"/>
    </location>
</feature>
<keyword evidence="2" id="KW-0880">Kelch repeat</keyword>
<gene>
    <name evidence="6" type="ORF">ACFQ4C_17800</name>
</gene>
<dbReference type="InterPro" id="IPR021720">
    <property type="entry name" value="Malectin_dom"/>
</dbReference>
<comment type="subcellular location">
    <subcellularLocation>
        <location evidence="1">Cytoplasm</location>
    </subcellularLocation>
</comment>
<protein>
    <submittedName>
        <fullName evidence="6">Ig domain-containing protein</fullName>
    </submittedName>
</protein>
<dbReference type="RefSeq" id="WP_265990804.1">
    <property type="nucleotide sequence ID" value="NZ_CP110973.1"/>
</dbReference>
<keyword evidence="3" id="KW-0963">Cytoplasm</keyword>
<dbReference type="InterPro" id="IPR015915">
    <property type="entry name" value="Kelch-typ_b-propeller"/>
</dbReference>
<dbReference type="InterPro" id="IPR008979">
    <property type="entry name" value="Galactose-bd-like_sf"/>
</dbReference>
<name>A0ABW3QNA1_9BACT</name>
<dbReference type="Pfam" id="PF24681">
    <property type="entry name" value="Kelch_KLHDC2_KLHL20_DRC7"/>
    <property type="match status" value="1"/>
</dbReference>
<evidence type="ECO:0000256" key="4">
    <source>
        <dbReference type="ARBA" id="ARBA00022737"/>
    </source>
</evidence>
<dbReference type="Proteomes" id="UP001597116">
    <property type="component" value="Unassembled WGS sequence"/>
</dbReference>
<dbReference type="NCBIfam" id="NF012200">
    <property type="entry name" value="choice_anch_D"/>
    <property type="match status" value="1"/>
</dbReference>
<organism evidence="6 7">
    <name type="scientific">Larkinella insperata</name>
    <dbReference type="NCBI Taxonomy" id="332158"/>
    <lineage>
        <taxon>Bacteria</taxon>
        <taxon>Pseudomonadati</taxon>
        <taxon>Bacteroidota</taxon>
        <taxon>Cytophagia</taxon>
        <taxon>Cytophagales</taxon>
        <taxon>Spirosomataceae</taxon>
        <taxon>Larkinella</taxon>
    </lineage>
</organism>
<dbReference type="Pfam" id="PF05345">
    <property type="entry name" value="He_PIG"/>
    <property type="match status" value="2"/>
</dbReference>
<dbReference type="PANTHER" id="PTHR24412:SF489">
    <property type="entry name" value="RING FINGER DOMAIN AND KELCH REPEAT-CONTAINING PROTEIN DDB_G0271372"/>
    <property type="match status" value="1"/>
</dbReference>
<keyword evidence="4" id="KW-0677">Repeat</keyword>
<dbReference type="InterPro" id="IPR006652">
    <property type="entry name" value="Kelch_1"/>
</dbReference>
<dbReference type="InterPro" id="IPR006644">
    <property type="entry name" value="Cadg"/>
</dbReference>
<reference evidence="7" key="1">
    <citation type="journal article" date="2019" name="Int. J. Syst. Evol. Microbiol.">
        <title>The Global Catalogue of Microorganisms (GCM) 10K type strain sequencing project: providing services to taxonomists for standard genome sequencing and annotation.</title>
        <authorList>
            <consortium name="The Broad Institute Genomics Platform"/>
            <consortium name="The Broad Institute Genome Sequencing Center for Infectious Disease"/>
            <person name="Wu L."/>
            <person name="Ma J."/>
        </authorList>
    </citation>
    <scope>NUCLEOTIDE SEQUENCE [LARGE SCALE GENOMIC DNA]</scope>
    <source>
        <strain evidence="7">CCUG 55608</strain>
    </source>
</reference>
<dbReference type="NCBIfam" id="TIGR04183">
    <property type="entry name" value="Por_Secre_tail"/>
    <property type="match status" value="1"/>
</dbReference>
<dbReference type="Gene3D" id="2.60.40.10">
    <property type="entry name" value="Immunoglobulins"/>
    <property type="match status" value="3"/>
</dbReference>
<sequence>MQSQPAAGPVVARINAGGPAVVSNGVSWSGSQYFTGGKTYTNTKVTSIADTEDDVLYLTEYSATSNLGSFGFALPVAVAGQYTVRLHFAEIYWGATGGKAGGAGQRVFSANLEGGAVELANYDILGEVGSMRAVVKTFEVGVNDGVLNIDFTASANQPKVSAIEVFGPAVSTNNPPVLASIGNQAVNAGSVLNVPLSATDVDGDAVTITASTLPAFASLSNNVLTFAPGAQVSGSYSITVRATDSRLATAEQTFTLLVNAVPATGVTVTHFTLINATTDQEIRTLANNEVINLATLPTTNLNIRANTNPTLIGSVRMVLSGQQSRTQTETGAPYALFGDSNGNFNNWTPALGNYTLQGTPYTGASATGTAGPVLTVNFSVVNQSVSNQPPTLATPIPDQTASIGTAFSYSFGSTTFTDANGDVLTYSATLENNTALPGWLTFASATRTFSGTPPAGSPASLAVKVTASDDKGGTASDSFLITISSAIGTWQTVVPTSGQPTARQEGAYVQAGDRFYLMGGRGIKPVQVYDPVNRTWVNAAATPINLHHFQAVTLDGLIYAIGAMTGNYPAEPSVPQIYIYDPRANKWLVGPEIPVARQRGSVGLALYNNKFYLVGGNTKGHSGGYVNWFDEYDPATNTWRVLPDAPHARDHFQAAVVGTKLYAAGGRRSSYNTGQTFTLTVPDVDVYDFTTGQWSTLANPIPTQRAGTSTVVLDNEVIVIGGESPQPTAHKETEALNVTTGVWRRLADLQQGRHATQAIANNGSIYITAGSGAQGGSPVLSSQEVFYKTVPTTPTGLPVAQGQLTTPASASLGQVQLNTTKNAVVTVSNSSGNQAILLSSLTVSGSTEFTVQSPYKLPFVVPPGKSVAVTVSFKPLSTGSKTGTLTILHSGTGGSKAVSLGGTGVTTAASARTLSTPDGRGPSLHADGLNLDDLLEKAERPITYYPNPFTHSLTIQTDGQGSVPVALYDLYGRVVMPPADVQSGQRVNLGSELEAGVYILQVGTGPKAKRYKLVKVR</sequence>
<dbReference type="SUPFAM" id="SSF117281">
    <property type="entry name" value="Kelch motif"/>
    <property type="match status" value="1"/>
</dbReference>